<dbReference type="EMBL" id="JACRSO010000001">
    <property type="protein sequence ID" value="MBC8528715.1"/>
    <property type="molecule type" value="Genomic_DNA"/>
</dbReference>
<organism evidence="3 4">
    <name type="scientific">Luoshenia tenuis</name>
    <dbReference type="NCBI Taxonomy" id="2763654"/>
    <lineage>
        <taxon>Bacteria</taxon>
        <taxon>Bacillati</taxon>
        <taxon>Bacillota</taxon>
        <taxon>Clostridia</taxon>
        <taxon>Christensenellales</taxon>
        <taxon>Christensenellaceae</taxon>
        <taxon>Luoshenia</taxon>
    </lineage>
</organism>
<dbReference type="PANTHER" id="PTHR36834">
    <property type="entry name" value="MEMBRANE PROTEIN-RELATED"/>
    <property type="match status" value="1"/>
</dbReference>
<evidence type="ECO:0000259" key="2">
    <source>
        <dbReference type="Pfam" id="PF04892"/>
    </source>
</evidence>
<feature type="transmembrane region" description="Helical" evidence="1">
    <location>
        <begin position="34"/>
        <end position="52"/>
    </location>
</feature>
<feature type="domain" description="VanZ-like" evidence="2">
    <location>
        <begin position="19"/>
        <end position="103"/>
    </location>
</feature>
<sequence>MLGVTGVPSVGQIHFSPNISLIPFIDAGDTGVQYLPNVLLFIPFGFFLPLLWERFDSWGRVLLYGAGMSLAIEVAQLFCWRATDIDDWIMNTLGALIGFAVFRGLRKTAPRFVDHCRIQGGRTGIVGLEPWLILLLCWLFPLLLQPVVSEAVWSLFY</sequence>
<evidence type="ECO:0000313" key="3">
    <source>
        <dbReference type="EMBL" id="MBC8528715.1"/>
    </source>
</evidence>
<accession>A0A926CXW7</accession>
<name>A0A926CXW7_9FIRM</name>
<dbReference type="InterPro" id="IPR006976">
    <property type="entry name" value="VanZ-like"/>
</dbReference>
<feature type="transmembrane region" description="Helical" evidence="1">
    <location>
        <begin position="88"/>
        <end position="105"/>
    </location>
</feature>
<protein>
    <submittedName>
        <fullName evidence="3">VanZ family protein</fullName>
    </submittedName>
</protein>
<gene>
    <name evidence="3" type="ORF">H8699_04585</name>
</gene>
<dbReference type="InterPro" id="IPR053150">
    <property type="entry name" value="Teicoplanin_resist-assoc"/>
</dbReference>
<feature type="transmembrane region" description="Helical" evidence="1">
    <location>
        <begin position="61"/>
        <end position="82"/>
    </location>
</feature>
<dbReference type="PANTHER" id="PTHR36834:SF2">
    <property type="entry name" value="MEMBRANE PROTEIN"/>
    <property type="match status" value="1"/>
</dbReference>
<keyword evidence="4" id="KW-1185">Reference proteome</keyword>
<proteinExistence type="predicted"/>
<keyword evidence="1" id="KW-0812">Transmembrane</keyword>
<evidence type="ECO:0000256" key="1">
    <source>
        <dbReference type="SAM" id="Phobius"/>
    </source>
</evidence>
<reference evidence="3" key="1">
    <citation type="submission" date="2020-08" db="EMBL/GenBank/DDBJ databases">
        <title>Genome public.</title>
        <authorList>
            <person name="Liu C."/>
            <person name="Sun Q."/>
        </authorList>
    </citation>
    <scope>NUCLEOTIDE SEQUENCE</scope>
    <source>
        <strain evidence="3">NSJ-44</strain>
    </source>
</reference>
<feature type="transmembrane region" description="Helical" evidence="1">
    <location>
        <begin position="126"/>
        <end position="148"/>
    </location>
</feature>
<dbReference type="Pfam" id="PF04892">
    <property type="entry name" value="VanZ"/>
    <property type="match status" value="1"/>
</dbReference>
<evidence type="ECO:0000313" key="4">
    <source>
        <dbReference type="Proteomes" id="UP000654279"/>
    </source>
</evidence>
<keyword evidence="1" id="KW-0472">Membrane</keyword>
<keyword evidence="1" id="KW-1133">Transmembrane helix</keyword>
<comment type="caution">
    <text evidence="3">The sequence shown here is derived from an EMBL/GenBank/DDBJ whole genome shotgun (WGS) entry which is preliminary data.</text>
</comment>
<dbReference type="Proteomes" id="UP000654279">
    <property type="component" value="Unassembled WGS sequence"/>
</dbReference>
<dbReference type="AlphaFoldDB" id="A0A926CXW7"/>